<dbReference type="SMART" id="SM01383">
    <property type="entry name" value="Ribosomal_L2"/>
    <property type="match status" value="1"/>
</dbReference>
<evidence type="ECO:0000256" key="4">
    <source>
        <dbReference type="ARBA" id="ARBA00035242"/>
    </source>
</evidence>
<comment type="similarity">
    <text evidence="1 5">Belongs to the universal ribosomal protein uL2 family.</text>
</comment>
<keyword evidence="5" id="KW-0694">RNA-binding</keyword>
<gene>
    <name evidence="5" type="primary">rplB</name>
    <name evidence="9" type="ORF">A2406_01755</name>
</gene>
<dbReference type="InterPro" id="IPR014722">
    <property type="entry name" value="Rib_uL2_dom2"/>
</dbReference>
<proteinExistence type="inferred from homology"/>
<dbReference type="Pfam" id="PF03947">
    <property type="entry name" value="Ribosomal_L2_C"/>
    <property type="match status" value="1"/>
</dbReference>
<evidence type="ECO:0000313" key="9">
    <source>
        <dbReference type="EMBL" id="OGY94183.1"/>
    </source>
</evidence>
<evidence type="ECO:0000256" key="1">
    <source>
        <dbReference type="ARBA" id="ARBA00005636"/>
    </source>
</evidence>
<comment type="subunit">
    <text evidence="5">Part of the 50S ribosomal subunit. Forms a bridge to the 30S subunit in the 70S ribosome.</text>
</comment>
<feature type="compositionally biased region" description="Basic residues" evidence="6">
    <location>
        <begin position="259"/>
        <end position="282"/>
    </location>
</feature>
<organism evidence="9 10">
    <name type="scientific">Candidatus Komeilibacteria bacterium RIFOXYC1_FULL_37_11</name>
    <dbReference type="NCBI Taxonomy" id="1798555"/>
    <lineage>
        <taxon>Bacteria</taxon>
        <taxon>Candidatus Komeiliibacteriota</taxon>
    </lineage>
</organism>
<dbReference type="GO" id="GO:0002181">
    <property type="term" value="P:cytoplasmic translation"/>
    <property type="evidence" value="ECO:0007669"/>
    <property type="project" value="TreeGrafter"/>
</dbReference>
<evidence type="ECO:0000256" key="5">
    <source>
        <dbReference type="HAMAP-Rule" id="MF_01320"/>
    </source>
</evidence>
<dbReference type="AlphaFoldDB" id="A0A1G2BYF8"/>
<dbReference type="Proteomes" id="UP000177626">
    <property type="component" value="Unassembled WGS sequence"/>
</dbReference>
<dbReference type="Gene3D" id="4.10.950.10">
    <property type="entry name" value="Ribosomal protein L2, domain 3"/>
    <property type="match status" value="1"/>
</dbReference>
<evidence type="ECO:0000256" key="3">
    <source>
        <dbReference type="ARBA" id="ARBA00023274"/>
    </source>
</evidence>
<dbReference type="InterPro" id="IPR008991">
    <property type="entry name" value="Translation_prot_SH3-like_sf"/>
</dbReference>
<feature type="domain" description="Large ribosomal subunit protein uL2 RNA-binding" evidence="8">
    <location>
        <begin position="42"/>
        <end position="118"/>
    </location>
</feature>
<feature type="region of interest" description="Disordered" evidence="6">
    <location>
        <begin position="223"/>
        <end position="282"/>
    </location>
</feature>
<feature type="domain" description="Large ribosomal subunit protein uL2 C-terminal" evidence="7">
    <location>
        <begin position="125"/>
        <end position="254"/>
    </location>
</feature>
<dbReference type="GO" id="GO:0003735">
    <property type="term" value="F:structural constituent of ribosome"/>
    <property type="evidence" value="ECO:0007669"/>
    <property type="project" value="InterPro"/>
</dbReference>
<dbReference type="EMBL" id="MHKQ01000011">
    <property type="protein sequence ID" value="OGY94183.1"/>
    <property type="molecule type" value="Genomic_DNA"/>
</dbReference>
<dbReference type="PANTHER" id="PTHR13691">
    <property type="entry name" value="RIBOSOMAL PROTEIN L2"/>
    <property type="match status" value="1"/>
</dbReference>
<keyword evidence="2 5" id="KW-0689">Ribosomal protein</keyword>
<dbReference type="GO" id="GO:0015934">
    <property type="term" value="C:large ribosomal subunit"/>
    <property type="evidence" value="ECO:0007669"/>
    <property type="project" value="InterPro"/>
</dbReference>
<evidence type="ECO:0000256" key="2">
    <source>
        <dbReference type="ARBA" id="ARBA00022980"/>
    </source>
</evidence>
<comment type="function">
    <text evidence="5">One of the primary rRNA binding proteins. Required for association of the 30S and 50S subunits to form the 70S ribosome, for tRNA binding and peptide bond formation. It has been suggested to have peptidyltransferase activity; this is somewhat controversial. Makes several contacts with the 16S rRNA in the 70S ribosome.</text>
</comment>
<dbReference type="InterPro" id="IPR012340">
    <property type="entry name" value="NA-bd_OB-fold"/>
</dbReference>
<dbReference type="HAMAP" id="MF_01320_B">
    <property type="entry name" value="Ribosomal_uL2_B"/>
    <property type="match status" value="1"/>
</dbReference>
<dbReference type="InterPro" id="IPR002171">
    <property type="entry name" value="Ribosomal_uL2"/>
</dbReference>
<keyword evidence="5" id="KW-0699">rRNA-binding</keyword>
<dbReference type="Pfam" id="PF00181">
    <property type="entry name" value="Ribosomal_L2_N"/>
    <property type="match status" value="1"/>
</dbReference>
<comment type="caution">
    <text evidence="9">The sequence shown here is derived from an EMBL/GenBank/DDBJ whole genome shotgun (WGS) entry which is preliminary data.</text>
</comment>
<dbReference type="InterPro" id="IPR005880">
    <property type="entry name" value="Ribosomal_uL2_bac/org-type"/>
</dbReference>
<dbReference type="GO" id="GO:0019843">
    <property type="term" value="F:rRNA binding"/>
    <property type="evidence" value="ECO:0007669"/>
    <property type="project" value="UniProtKB-UniRule"/>
</dbReference>
<reference evidence="9 10" key="1">
    <citation type="journal article" date="2016" name="Nat. Commun.">
        <title>Thousands of microbial genomes shed light on interconnected biogeochemical processes in an aquifer system.</title>
        <authorList>
            <person name="Anantharaman K."/>
            <person name="Brown C.T."/>
            <person name="Hug L.A."/>
            <person name="Sharon I."/>
            <person name="Castelle C.J."/>
            <person name="Probst A.J."/>
            <person name="Thomas B.C."/>
            <person name="Singh A."/>
            <person name="Wilkins M.J."/>
            <person name="Karaoz U."/>
            <person name="Brodie E.L."/>
            <person name="Williams K.H."/>
            <person name="Hubbard S.S."/>
            <person name="Banfield J.F."/>
        </authorList>
    </citation>
    <scope>NUCLEOTIDE SEQUENCE [LARGE SCALE GENOMIC DNA]</scope>
</reference>
<dbReference type="Gene3D" id="2.30.30.30">
    <property type="match status" value="1"/>
</dbReference>
<dbReference type="InterPro" id="IPR022669">
    <property type="entry name" value="Ribosomal_uL2_C"/>
</dbReference>
<dbReference type="FunFam" id="2.30.30.30:FF:000001">
    <property type="entry name" value="50S ribosomal protein L2"/>
    <property type="match status" value="1"/>
</dbReference>
<dbReference type="GO" id="GO:0016740">
    <property type="term" value="F:transferase activity"/>
    <property type="evidence" value="ECO:0007669"/>
    <property type="project" value="InterPro"/>
</dbReference>
<dbReference type="PIRSF" id="PIRSF002158">
    <property type="entry name" value="Ribosomal_L2"/>
    <property type="match status" value="1"/>
</dbReference>
<dbReference type="NCBIfam" id="TIGR01171">
    <property type="entry name" value="rplB_bact"/>
    <property type="match status" value="1"/>
</dbReference>
<protein>
    <recommendedName>
        <fullName evidence="4 5">Large ribosomal subunit protein uL2</fullName>
    </recommendedName>
</protein>
<sequence>MPIKVYKPTTPARRKTSVLINKNLSKKRPEKSLVIIRKEQAGRNNQGRISVRHKGGGEKRYIRLIDFKQSKFDMPAKVTAVEYDPNRNADIALVVYPDGVKSYIVAAEGMAVGHEVLSSEKKIDIKVGNRLVLKNIPTGTIVYNVEMVPGKGGQLARSAGNGLVLMAIYDGKAQLKMPSGEIRVVPENCMASIGMPSNSEHRNIRYGKAGRKRHMGIRPTVRGKVMNPVDHPHGGGEGHNPIGMKHPKTYKGKPAYGVKTRKRNKRSDRMIIKRRLSRTGRK</sequence>
<name>A0A1G2BYF8_9BACT</name>
<evidence type="ECO:0000259" key="7">
    <source>
        <dbReference type="SMART" id="SM01382"/>
    </source>
</evidence>
<dbReference type="SUPFAM" id="SSF50249">
    <property type="entry name" value="Nucleic acid-binding proteins"/>
    <property type="match status" value="1"/>
</dbReference>
<dbReference type="SMART" id="SM01382">
    <property type="entry name" value="Ribosomal_L2_C"/>
    <property type="match status" value="1"/>
</dbReference>
<dbReference type="InterPro" id="IPR022666">
    <property type="entry name" value="Ribosomal_uL2_RNA-bd_dom"/>
</dbReference>
<dbReference type="FunFam" id="4.10.950.10:FF:000001">
    <property type="entry name" value="50S ribosomal protein L2"/>
    <property type="match status" value="1"/>
</dbReference>
<dbReference type="PANTHER" id="PTHR13691:SF5">
    <property type="entry name" value="LARGE RIBOSOMAL SUBUNIT PROTEIN UL2M"/>
    <property type="match status" value="1"/>
</dbReference>
<keyword evidence="3 5" id="KW-0687">Ribonucleoprotein</keyword>
<evidence type="ECO:0000259" key="8">
    <source>
        <dbReference type="SMART" id="SM01383"/>
    </source>
</evidence>
<accession>A0A1G2BYF8</accession>
<evidence type="ECO:0000256" key="6">
    <source>
        <dbReference type="SAM" id="MobiDB-lite"/>
    </source>
</evidence>
<dbReference type="InterPro" id="IPR014726">
    <property type="entry name" value="Ribosomal_uL2_dom3"/>
</dbReference>
<evidence type="ECO:0000313" key="10">
    <source>
        <dbReference type="Proteomes" id="UP000177626"/>
    </source>
</evidence>
<dbReference type="Gene3D" id="2.40.50.140">
    <property type="entry name" value="Nucleic acid-binding proteins"/>
    <property type="match status" value="1"/>
</dbReference>
<dbReference type="SUPFAM" id="SSF50104">
    <property type="entry name" value="Translation proteins SH3-like domain"/>
    <property type="match status" value="1"/>
</dbReference>